<evidence type="ECO:0000313" key="6">
    <source>
        <dbReference type="Proteomes" id="UP000235220"/>
    </source>
</evidence>
<dbReference type="InterPro" id="IPR031052">
    <property type="entry name" value="FHY3/FAR1"/>
</dbReference>
<dbReference type="PANTHER" id="PTHR31669:SF293">
    <property type="entry name" value="PROTEIN FAR1-RELATED SEQUENCE"/>
    <property type="match status" value="1"/>
</dbReference>
<evidence type="ECO:0000256" key="4">
    <source>
        <dbReference type="ARBA" id="ARBA00022833"/>
    </source>
</evidence>
<keyword evidence="5" id="KW-0539">Nucleus</keyword>
<keyword evidence="6" id="KW-1185">Reference proteome</keyword>
<dbReference type="PANTHER" id="PTHR31669">
    <property type="entry name" value="PROTEIN FAR1-RELATED SEQUENCE 10-RELATED"/>
    <property type="match status" value="1"/>
</dbReference>
<dbReference type="Proteomes" id="UP000235220">
    <property type="component" value="Chromosome 3"/>
</dbReference>
<protein>
    <recommendedName>
        <fullName evidence="5">Protein FAR1-RELATED SEQUENCE</fullName>
    </recommendedName>
</protein>
<dbReference type="Gramene" id="Jr03_17910_p1">
    <property type="protein sequence ID" value="cds.Jr03_17910_p1"/>
    <property type="gene ID" value="Jr03_17910"/>
</dbReference>
<evidence type="ECO:0000256" key="1">
    <source>
        <dbReference type="ARBA" id="ARBA00005889"/>
    </source>
</evidence>
<sequence>MMSVFRDDVEILDSANSSADGVEMIEDLDVEVVEDRNLPKELKMMSSSYVEPYVGLQFDDLEDAHTCYKVFSRRTGFSIRTNHTRLSKENRSLIGVEYVCSREGFRRHYSKLKERVRPEAAETKIGCKAMMTIRKDGEKWVVSKFVLEHNHELLSPRSTSLLRGHRRVTPAQKNLIETLNESGIPTRKIMSVLSKESGGDYNVGCIGKDIHNYLGKRRRKVLGEEDAQSLYTYFLESERNNPGFVYSIQVDVDGSMGNCFWADAKSRAAYQYFGDVVTFDATYLTNRYKMPFVLFTGVNHHHQSVMFGCALLINETVESYTWLLKTWLEAMLGRAPSTIITDDDKAMTKAIAEVLPDTTHKLCIWHLLQKVPEHLGHVSNRYPQFQEDFHHCIHETLTVEEFELEWTEMLLKYKLEENSWLQNIYTRRAKWVPAYLRGIFCAGMSTTQRSESMNKFFKDYVRSNTMVSDFVHQYDKALNAFYLSEKENDVKTKTTKPIMRTSYKVEEEVAKIYTRTSFLIFQEELFNSQRYKASKTREEDGRKIYLVTLDGKESSAYEVTLGREKHNVSCTCCKFEFIGFLCRHSLHILGKKSIMNNILQSYVLERWTINAKSRVVHGICGDEGLVETVPTALVMKHRLMRQFYEVAEMGSQSIQRYEHVSRGIENIRQVLMNVDDGNIEGHTVHSQNIDE</sequence>
<dbReference type="Pfam" id="PF04434">
    <property type="entry name" value="SWIM"/>
    <property type="match status" value="1"/>
</dbReference>
<dbReference type="GeneID" id="109022070"/>
<evidence type="ECO:0000256" key="3">
    <source>
        <dbReference type="ARBA" id="ARBA00022771"/>
    </source>
</evidence>
<comment type="function">
    <text evidence="5">Putative transcription activator involved in regulating light control of development.</text>
</comment>
<reference evidence="7" key="1">
    <citation type="submission" date="2025-08" db="UniProtKB">
        <authorList>
            <consortium name="RefSeq"/>
        </authorList>
    </citation>
    <scope>IDENTIFICATION</scope>
    <source>
        <tissue evidence="7">Leaves</tissue>
    </source>
</reference>
<dbReference type="OrthoDB" id="1927586at2759"/>
<proteinExistence type="inferred from homology"/>
<dbReference type="InterPro" id="IPR006564">
    <property type="entry name" value="Znf_PMZ"/>
</dbReference>
<dbReference type="InterPro" id="IPR007527">
    <property type="entry name" value="Znf_SWIM"/>
</dbReference>
<dbReference type="GO" id="GO:0008270">
    <property type="term" value="F:zinc ion binding"/>
    <property type="evidence" value="ECO:0007669"/>
    <property type="project" value="UniProtKB-UniRule"/>
</dbReference>
<dbReference type="KEGG" id="jre:109022070"/>
<keyword evidence="3 5" id="KW-0863">Zinc-finger</keyword>
<keyword evidence="2 5" id="KW-0479">Metal-binding</keyword>
<evidence type="ECO:0000256" key="2">
    <source>
        <dbReference type="ARBA" id="ARBA00022723"/>
    </source>
</evidence>
<dbReference type="GO" id="GO:0005634">
    <property type="term" value="C:nucleus"/>
    <property type="evidence" value="ECO:0007669"/>
    <property type="project" value="UniProtKB-SubCell"/>
</dbReference>
<dbReference type="STRING" id="51240.A0A2I4HWB8"/>
<organism evidence="6 7">
    <name type="scientific">Juglans regia</name>
    <name type="common">English walnut</name>
    <dbReference type="NCBI Taxonomy" id="51240"/>
    <lineage>
        <taxon>Eukaryota</taxon>
        <taxon>Viridiplantae</taxon>
        <taxon>Streptophyta</taxon>
        <taxon>Embryophyta</taxon>
        <taxon>Tracheophyta</taxon>
        <taxon>Spermatophyta</taxon>
        <taxon>Magnoliopsida</taxon>
        <taxon>eudicotyledons</taxon>
        <taxon>Gunneridae</taxon>
        <taxon>Pentapetalae</taxon>
        <taxon>rosids</taxon>
        <taxon>fabids</taxon>
        <taxon>Fagales</taxon>
        <taxon>Juglandaceae</taxon>
        <taxon>Juglans</taxon>
    </lineage>
</organism>
<dbReference type="Pfam" id="PF10551">
    <property type="entry name" value="MULE"/>
    <property type="match status" value="1"/>
</dbReference>
<keyword evidence="4 5" id="KW-0862">Zinc</keyword>
<dbReference type="InterPro" id="IPR018289">
    <property type="entry name" value="MULE_transposase_dom"/>
</dbReference>
<dbReference type="Pfam" id="PF03101">
    <property type="entry name" value="FAR1"/>
    <property type="match status" value="1"/>
</dbReference>
<name>A0A2I4HWB8_JUGRE</name>
<evidence type="ECO:0000256" key="5">
    <source>
        <dbReference type="RuleBase" id="RU367018"/>
    </source>
</evidence>
<dbReference type="SMART" id="SM00575">
    <property type="entry name" value="ZnF_PMZ"/>
    <property type="match status" value="1"/>
</dbReference>
<gene>
    <name evidence="7" type="primary">LOC109022070</name>
</gene>
<dbReference type="AlphaFoldDB" id="A0A2I4HWB8"/>
<dbReference type="RefSeq" id="XP_018860412.2">
    <property type="nucleotide sequence ID" value="XM_019004867.2"/>
</dbReference>
<comment type="subcellular location">
    <subcellularLocation>
        <location evidence="5">Nucleus</location>
    </subcellularLocation>
</comment>
<dbReference type="PROSITE" id="PS50966">
    <property type="entry name" value="ZF_SWIM"/>
    <property type="match status" value="1"/>
</dbReference>
<evidence type="ECO:0000313" key="7">
    <source>
        <dbReference type="RefSeq" id="XP_018860412.2"/>
    </source>
</evidence>
<dbReference type="InterPro" id="IPR004330">
    <property type="entry name" value="FAR1_DNA_bnd_dom"/>
</dbReference>
<comment type="similarity">
    <text evidence="1 5">Belongs to the FHY3/FAR1 family.</text>
</comment>
<accession>A0A2I4HWB8</accession>
<dbReference type="GO" id="GO:0006355">
    <property type="term" value="P:regulation of DNA-templated transcription"/>
    <property type="evidence" value="ECO:0007669"/>
    <property type="project" value="UniProtKB-UniRule"/>
</dbReference>